<keyword evidence="3" id="KW-0804">Transcription</keyword>
<sequence>MGRPRAFDEDVALDAAVSRFWSHGYAGTTVRDLEAAMGLGSASFYNAFGDKQALFARCLQRYLDGTMRARMADCEDRAPLDAISDFLFGIVERSLEDRRGCLLVNTAIELAPHEAAFAGTVAQWLRELEAFFARCIRRGQADGSIGPQRDADDLARLLVSTVLGLRVMARGSPDRALLEGVARQALSLLPPGAQDTCNPRSRSNGDTP</sequence>
<organism evidence="6 7">
    <name type="scientific">Futiania mangrovi</name>
    <dbReference type="NCBI Taxonomy" id="2959716"/>
    <lineage>
        <taxon>Bacteria</taxon>
        <taxon>Pseudomonadati</taxon>
        <taxon>Pseudomonadota</taxon>
        <taxon>Alphaproteobacteria</taxon>
        <taxon>Futianiales</taxon>
        <taxon>Futianiaceae</taxon>
        <taxon>Futiania</taxon>
    </lineage>
</organism>
<dbReference type="Gene3D" id="1.10.357.10">
    <property type="entry name" value="Tetracycline Repressor, domain 2"/>
    <property type="match status" value="1"/>
</dbReference>
<dbReference type="SUPFAM" id="SSF46689">
    <property type="entry name" value="Homeodomain-like"/>
    <property type="match status" value="1"/>
</dbReference>
<dbReference type="Gene3D" id="1.10.10.60">
    <property type="entry name" value="Homeodomain-like"/>
    <property type="match status" value="1"/>
</dbReference>
<evidence type="ECO:0000313" key="7">
    <source>
        <dbReference type="Proteomes" id="UP001055804"/>
    </source>
</evidence>
<dbReference type="Proteomes" id="UP001055804">
    <property type="component" value="Unassembled WGS sequence"/>
</dbReference>
<dbReference type="EMBL" id="JAMZFT010000001">
    <property type="protein sequence ID" value="MCP1335539.1"/>
    <property type="molecule type" value="Genomic_DNA"/>
</dbReference>
<dbReference type="PANTHER" id="PTHR47506">
    <property type="entry name" value="TRANSCRIPTIONAL REGULATORY PROTEIN"/>
    <property type="match status" value="1"/>
</dbReference>
<dbReference type="GO" id="GO:0003677">
    <property type="term" value="F:DNA binding"/>
    <property type="evidence" value="ECO:0007669"/>
    <property type="project" value="UniProtKB-UniRule"/>
</dbReference>
<dbReference type="InterPro" id="IPR011075">
    <property type="entry name" value="TetR_C"/>
</dbReference>
<dbReference type="PROSITE" id="PS01081">
    <property type="entry name" value="HTH_TETR_1"/>
    <property type="match status" value="1"/>
</dbReference>
<dbReference type="InterPro" id="IPR009057">
    <property type="entry name" value="Homeodomain-like_sf"/>
</dbReference>
<gene>
    <name evidence="6" type="ORF">NJQ99_03870</name>
</gene>
<evidence type="ECO:0000259" key="5">
    <source>
        <dbReference type="PROSITE" id="PS50977"/>
    </source>
</evidence>
<protein>
    <submittedName>
        <fullName evidence="6">TetR/AcrR family transcriptional regulator</fullName>
    </submittedName>
</protein>
<dbReference type="InterPro" id="IPR023772">
    <property type="entry name" value="DNA-bd_HTH_TetR-type_CS"/>
</dbReference>
<evidence type="ECO:0000256" key="2">
    <source>
        <dbReference type="ARBA" id="ARBA00023125"/>
    </source>
</evidence>
<reference evidence="6" key="1">
    <citation type="submission" date="2022-06" db="EMBL/GenBank/DDBJ databases">
        <title>Isolation and Genomics of Futiania mangrovii gen. nov., sp. nov., a Rare and Metabolically-versatile member in the Class Alphaproteobacteria.</title>
        <authorList>
            <person name="Liu L."/>
            <person name="Huang W.-C."/>
            <person name="Pan J."/>
            <person name="Li J."/>
            <person name="Huang Y."/>
            <person name="Du H."/>
            <person name="Liu Y."/>
            <person name="Li M."/>
        </authorList>
    </citation>
    <scope>NUCLEOTIDE SEQUENCE</scope>
    <source>
        <strain evidence="6">FT118</strain>
    </source>
</reference>
<dbReference type="PANTHER" id="PTHR47506:SF1">
    <property type="entry name" value="HTH-TYPE TRANSCRIPTIONAL REGULATOR YJDC"/>
    <property type="match status" value="1"/>
</dbReference>
<dbReference type="InterPro" id="IPR036271">
    <property type="entry name" value="Tet_transcr_reg_TetR-rel_C_sf"/>
</dbReference>
<proteinExistence type="predicted"/>
<name>A0A9J6PCZ2_9PROT</name>
<dbReference type="InterPro" id="IPR001647">
    <property type="entry name" value="HTH_TetR"/>
</dbReference>
<dbReference type="SUPFAM" id="SSF48498">
    <property type="entry name" value="Tetracyclin repressor-like, C-terminal domain"/>
    <property type="match status" value="1"/>
</dbReference>
<dbReference type="PROSITE" id="PS50977">
    <property type="entry name" value="HTH_TETR_2"/>
    <property type="match status" value="1"/>
</dbReference>
<dbReference type="Pfam" id="PF00440">
    <property type="entry name" value="TetR_N"/>
    <property type="match status" value="1"/>
</dbReference>
<keyword evidence="7" id="KW-1185">Reference proteome</keyword>
<evidence type="ECO:0000256" key="4">
    <source>
        <dbReference type="PROSITE-ProRule" id="PRU00335"/>
    </source>
</evidence>
<keyword evidence="1" id="KW-0805">Transcription regulation</keyword>
<accession>A0A9J6PCZ2</accession>
<keyword evidence="2 4" id="KW-0238">DNA-binding</keyword>
<evidence type="ECO:0000256" key="1">
    <source>
        <dbReference type="ARBA" id="ARBA00023015"/>
    </source>
</evidence>
<feature type="DNA-binding region" description="H-T-H motif" evidence="4">
    <location>
        <begin position="29"/>
        <end position="48"/>
    </location>
</feature>
<evidence type="ECO:0000313" key="6">
    <source>
        <dbReference type="EMBL" id="MCP1335539.1"/>
    </source>
</evidence>
<dbReference type="Pfam" id="PF16925">
    <property type="entry name" value="TetR_C_13"/>
    <property type="match status" value="1"/>
</dbReference>
<evidence type="ECO:0000256" key="3">
    <source>
        <dbReference type="ARBA" id="ARBA00023163"/>
    </source>
</evidence>
<dbReference type="AlphaFoldDB" id="A0A9J6PCZ2"/>
<dbReference type="RefSeq" id="WP_269331480.1">
    <property type="nucleotide sequence ID" value="NZ_JAMZFT010000001.1"/>
</dbReference>
<comment type="caution">
    <text evidence="6">The sequence shown here is derived from an EMBL/GenBank/DDBJ whole genome shotgun (WGS) entry which is preliminary data.</text>
</comment>
<feature type="domain" description="HTH tetR-type" evidence="5">
    <location>
        <begin position="6"/>
        <end position="66"/>
    </location>
</feature>